<comment type="caution">
    <text evidence="2">The sequence shown here is derived from an EMBL/GenBank/DDBJ whole genome shotgun (WGS) entry which is preliminary data.</text>
</comment>
<dbReference type="EMBL" id="JAACLJ010000003">
    <property type="protein sequence ID" value="KAF4589700.1"/>
    <property type="molecule type" value="Genomic_DNA"/>
</dbReference>
<protein>
    <submittedName>
        <fullName evidence="2">Uncharacterized protein</fullName>
    </submittedName>
</protein>
<feature type="signal peptide" evidence="1">
    <location>
        <begin position="1"/>
        <end position="19"/>
    </location>
</feature>
<reference evidence="2 3" key="1">
    <citation type="journal article" date="2020" name="G3 (Bethesda)">
        <title>Genetic Underpinnings of Host Manipulation by Ophiocordyceps as Revealed by Comparative Transcriptomics.</title>
        <authorList>
            <person name="Will I."/>
            <person name="Das B."/>
            <person name="Trinh T."/>
            <person name="Brachmann A."/>
            <person name="Ohm R.A."/>
            <person name="de Bekker C."/>
        </authorList>
    </citation>
    <scope>NUCLEOTIDE SEQUENCE [LARGE SCALE GENOMIC DNA]</scope>
    <source>
        <strain evidence="2 3">EC05</strain>
    </source>
</reference>
<keyword evidence="3" id="KW-1185">Reference proteome</keyword>
<proteinExistence type="predicted"/>
<evidence type="ECO:0000313" key="2">
    <source>
        <dbReference type="EMBL" id="KAF4589700.1"/>
    </source>
</evidence>
<gene>
    <name evidence="2" type="ORF">GQ602_003589</name>
</gene>
<dbReference type="Proteomes" id="UP000562929">
    <property type="component" value="Unassembled WGS sequence"/>
</dbReference>
<name>A0A8H4Q8G4_9HYPO</name>
<dbReference type="AlphaFoldDB" id="A0A8H4Q8G4"/>
<accession>A0A8H4Q8G4</accession>
<evidence type="ECO:0000256" key="1">
    <source>
        <dbReference type="SAM" id="SignalP"/>
    </source>
</evidence>
<organism evidence="2 3">
    <name type="scientific">Ophiocordyceps camponoti-floridani</name>
    <dbReference type="NCBI Taxonomy" id="2030778"/>
    <lineage>
        <taxon>Eukaryota</taxon>
        <taxon>Fungi</taxon>
        <taxon>Dikarya</taxon>
        <taxon>Ascomycota</taxon>
        <taxon>Pezizomycotina</taxon>
        <taxon>Sordariomycetes</taxon>
        <taxon>Hypocreomycetidae</taxon>
        <taxon>Hypocreales</taxon>
        <taxon>Ophiocordycipitaceae</taxon>
        <taxon>Ophiocordyceps</taxon>
    </lineage>
</organism>
<evidence type="ECO:0000313" key="3">
    <source>
        <dbReference type="Proteomes" id="UP000562929"/>
    </source>
</evidence>
<keyword evidence="1" id="KW-0732">Signal</keyword>
<sequence>MKTSWILLISCAHAVVSSAFPSSDADADPGRRIFNRGHRIGYPSTASPDERVSAIDAGNSQTCNTYADCSWCFGRYRCCLAGLDIDERICACGKTESRDCT</sequence>
<feature type="chain" id="PRO_5034914477" evidence="1">
    <location>
        <begin position="20"/>
        <end position="101"/>
    </location>
</feature>